<accession>A0A7S2AYF9</accession>
<keyword evidence="1" id="KW-0472">Membrane</keyword>
<feature type="transmembrane region" description="Helical" evidence="1">
    <location>
        <begin position="162"/>
        <end position="186"/>
    </location>
</feature>
<evidence type="ECO:0000256" key="1">
    <source>
        <dbReference type="SAM" id="Phobius"/>
    </source>
</evidence>
<dbReference type="AlphaFoldDB" id="A0A7S2AYF9"/>
<evidence type="ECO:0000313" key="2">
    <source>
        <dbReference type="EMBL" id="CAD9381067.1"/>
    </source>
</evidence>
<sequence>MTNVNTSTNIYWNPMKDPLKNVSVEEAGDLCVESPSVLTRNETIIMWLMPISNVAAWVSLIAIIVLEQPAMPWLCGVGTFYWLWAWKNRIVGPLKSDAGVFTYLVVLIPGLVGTIVGSNLGTEVSGCVGSALLLLQFLGVFWKAKQASYRAVAMKAKKSELWAAIFVFYLGSNVLLWTASIAAIIVCRNY</sequence>
<dbReference type="EMBL" id="HBGS01008164">
    <property type="protein sequence ID" value="CAD9381067.1"/>
    <property type="molecule type" value="Transcribed_RNA"/>
</dbReference>
<reference evidence="2" key="1">
    <citation type="submission" date="2021-01" db="EMBL/GenBank/DDBJ databases">
        <authorList>
            <person name="Corre E."/>
            <person name="Pelletier E."/>
            <person name="Niang G."/>
            <person name="Scheremetjew M."/>
            <person name="Finn R."/>
            <person name="Kale V."/>
            <person name="Holt S."/>
            <person name="Cochrane G."/>
            <person name="Meng A."/>
            <person name="Brown T."/>
            <person name="Cohen L."/>
        </authorList>
    </citation>
    <scope>NUCLEOTIDE SEQUENCE</scope>
    <source>
        <strain evidence="2">CCMP1381</strain>
    </source>
</reference>
<protein>
    <submittedName>
        <fullName evidence="2">Uncharacterized protein</fullName>
    </submittedName>
</protein>
<gene>
    <name evidence="2" type="ORF">DSPE1174_LOCUS4259</name>
</gene>
<proteinExistence type="predicted"/>
<name>A0A7S2AYF9_9STRA</name>
<keyword evidence="1" id="KW-0812">Transmembrane</keyword>
<keyword evidence="1" id="KW-1133">Transmembrane helix</keyword>
<organism evidence="2">
    <name type="scientific">Octactis speculum</name>
    <dbReference type="NCBI Taxonomy" id="3111310"/>
    <lineage>
        <taxon>Eukaryota</taxon>
        <taxon>Sar</taxon>
        <taxon>Stramenopiles</taxon>
        <taxon>Ochrophyta</taxon>
        <taxon>Dictyochophyceae</taxon>
        <taxon>Dictyochales</taxon>
        <taxon>Dictyochaceae</taxon>
        <taxon>Octactis</taxon>
    </lineage>
</organism>
<feature type="transmembrane region" description="Helical" evidence="1">
    <location>
        <begin position="70"/>
        <end position="86"/>
    </location>
</feature>
<feature type="transmembrane region" description="Helical" evidence="1">
    <location>
        <begin position="98"/>
        <end position="117"/>
    </location>
</feature>
<feature type="transmembrane region" description="Helical" evidence="1">
    <location>
        <begin position="123"/>
        <end position="142"/>
    </location>
</feature>
<feature type="transmembrane region" description="Helical" evidence="1">
    <location>
        <begin position="44"/>
        <end position="64"/>
    </location>
</feature>